<proteinExistence type="inferred from homology"/>
<dbReference type="InterPro" id="IPR032675">
    <property type="entry name" value="LRR_dom_sf"/>
</dbReference>
<evidence type="ECO:0000313" key="4">
    <source>
        <dbReference type="EMBL" id="KAJ8872390.1"/>
    </source>
</evidence>
<gene>
    <name evidence="4" type="ORF">PR048_025994</name>
</gene>
<organism evidence="4 5">
    <name type="scientific">Dryococelus australis</name>
    <dbReference type="NCBI Taxonomy" id="614101"/>
    <lineage>
        <taxon>Eukaryota</taxon>
        <taxon>Metazoa</taxon>
        <taxon>Ecdysozoa</taxon>
        <taxon>Arthropoda</taxon>
        <taxon>Hexapoda</taxon>
        <taxon>Insecta</taxon>
        <taxon>Pterygota</taxon>
        <taxon>Neoptera</taxon>
        <taxon>Polyneoptera</taxon>
        <taxon>Phasmatodea</taxon>
        <taxon>Verophasmatodea</taxon>
        <taxon>Anareolatae</taxon>
        <taxon>Phasmatidae</taxon>
        <taxon>Eurycanthinae</taxon>
        <taxon>Dryococelus</taxon>
    </lineage>
</organism>
<evidence type="ECO:0000256" key="3">
    <source>
        <dbReference type="SAM" id="MobiDB-lite"/>
    </source>
</evidence>
<dbReference type="PANTHER" id="PTHR45930:SF4">
    <property type="entry name" value="ADHESION G PROTEIN-COUPLED RECEPTOR A3"/>
    <property type="match status" value="1"/>
</dbReference>
<comment type="caution">
    <text evidence="4">The sequence shown here is derived from an EMBL/GenBank/DDBJ whole genome shotgun (WGS) entry which is preliminary data.</text>
</comment>
<dbReference type="SUPFAM" id="SSF52058">
    <property type="entry name" value="L domain-like"/>
    <property type="match status" value="1"/>
</dbReference>
<evidence type="ECO:0000256" key="1">
    <source>
        <dbReference type="ARBA" id="ARBA00007343"/>
    </source>
</evidence>
<reference evidence="4 5" key="1">
    <citation type="submission" date="2023-02" db="EMBL/GenBank/DDBJ databases">
        <title>LHISI_Scaffold_Assembly.</title>
        <authorList>
            <person name="Stuart O.P."/>
            <person name="Cleave R."/>
            <person name="Magrath M.J.L."/>
            <person name="Mikheyev A.S."/>
        </authorList>
    </citation>
    <scope>NUCLEOTIDE SEQUENCE [LARGE SCALE GENOMIC DNA]</scope>
    <source>
        <strain evidence="4">Daus_M_001</strain>
        <tissue evidence="4">Leg muscle</tissue>
    </source>
</reference>
<accession>A0ABQ9GK37</accession>
<feature type="region of interest" description="Disordered" evidence="3">
    <location>
        <begin position="472"/>
        <end position="491"/>
    </location>
</feature>
<sequence length="748" mass="84250">MFDKVIRLTRPDMFENVISLARPDMFENVIRLARPDMFENVISLARSDMFENVIRLARPDMFENVISLARPDMFENVISLARPDMFENVIRLARHYMFENMIKLARLDMFENVIRLVRSDMFENVIRLARPDMFENLIRLARHYMFENMIKLARPDMFENVIRLVRSDMFENVIRLARHDIFENVITVARPNMSENVIGAVPRRYNWAVPHSFVRCRYRIYHHSLGGAAPPSGAYCHLASPSYNGLEISSTVGTRTPTPSEATRREIQLLQPYGWYKGPHKGPSTPPALSFGNDERTCTETFSAKSSFALTLERRMNKEKRPMTMSSINKAEEYATCIQADLKRGFKNCSFRRQQPIQMFSMANAFMGAKYCVKITCIVARSNPEIGTAAGDDSAATIVKVVRDQSALTDAQCIRGLNVVVCDEELCAGSRWKTRRSARGLDSGTDWPGLSPVSLPPFPPVVIYNDTLLPTSRPTNLPPGRRGPPLATNCKPPDALRTHQGTLSFRMKRSLTTARFTTMSASPAGNKKKKNTVIGVSAIYYARRNNVAQNINLLDDVGGFRSDIHYASGGRGSVMSRLRASHPRNFRTWESRRSIPLVGGFSRGAPFSPRQCIPALLHTHLASPTWALKTSMLISAQISSLRLCPNSPEVHTCAYLSPDQHSPNKRGNGVLAMTYNKVLRVRNGEERYGVKLECKSGVKREIPQKTRRSAASSGTIPVRDSARDRTRFPWWEARSCSSCAIAALQGIE</sequence>
<dbReference type="PANTHER" id="PTHR45930">
    <property type="entry name" value="G-PROTEIN COUPLED RECEPTOR 124-LIKE PROTEIN"/>
    <property type="match status" value="1"/>
</dbReference>
<name>A0ABQ9GK37_9NEOP</name>
<comment type="similarity">
    <text evidence="1">Belongs to the G-protein coupled receptor 2 family. Adhesion G-protein coupled receptor (ADGR) subfamily.</text>
</comment>
<keyword evidence="5" id="KW-1185">Reference proteome</keyword>
<keyword evidence="2" id="KW-0675">Receptor</keyword>
<evidence type="ECO:0000256" key="2">
    <source>
        <dbReference type="ARBA" id="ARBA00023170"/>
    </source>
</evidence>
<dbReference type="Proteomes" id="UP001159363">
    <property type="component" value="Chromosome 10"/>
</dbReference>
<dbReference type="InterPro" id="IPR051963">
    <property type="entry name" value="Adhesion_GPCR_A"/>
</dbReference>
<dbReference type="Gene3D" id="3.80.10.10">
    <property type="entry name" value="Ribonuclease Inhibitor"/>
    <property type="match status" value="1"/>
</dbReference>
<evidence type="ECO:0000313" key="5">
    <source>
        <dbReference type="Proteomes" id="UP001159363"/>
    </source>
</evidence>
<protein>
    <submittedName>
        <fullName evidence="4">Uncharacterized protein</fullName>
    </submittedName>
</protein>
<dbReference type="EMBL" id="JARBHB010000011">
    <property type="protein sequence ID" value="KAJ8872390.1"/>
    <property type="molecule type" value="Genomic_DNA"/>
</dbReference>